<keyword evidence="3" id="KW-1185">Reference proteome</keyword>
<dbReference type="FunFam" id="3.30.420.40:FF:000058">
    <property type="entry name" value="Putative actin-related protein 5"/>
    <property type="match status" value="1"/>
</dbReference>
<accession>A0A1J4JE01</accession>
<dbReference type="EMBL" id="MLAK01001118">
    <property type="protein sequence ID" value="OHS97386.1"/>
    <property type="molecule type" value="Genomic_DNA"/>
</dbReference>
<gene>
    <name evidence="2" type="ORF">TRFO_36391</name>
</gene>
<dbReference type="VEuPathDB" id="TrichDB:TRFO_36391"/>
<dbReference type="Proteomes" id="UP000179807">
    <property type="component" value="Unassembled WGS sequence"/>
</dbReference>
<comment type="caution">
    <text evidence="2">The sequence shown here is derived from an EMBL/GenBank/DDBJ whole genome shotgun (WGS) entry which is preliminary data.</text>
</comment>
<dbReference type="CDD" id="cd10169">
    <property type="entry name" value="ASKHA_NBD_actin-like"/>
    <property type="match status" value="1"/>
</dbReference>
<dbReference type="GeneID" id="94845512"/>
<dbReference type="Pfam" id="PF00022">
    <property type="entry name" value="Actin"/>
    <property type="match status" value="1"/>
</dbReference>
<dbReference type="Gene3D" id="3.30.420.40">
    <property type="match status" value="2"/>
</dbReference>
<evidence type="ECO:0000256" key="1">
    <source>
        <dbReference type="RuleBase" id="RU000487"/>
    </source>
</evidence>
<dbReference type="Gene3D" id="3.90.640.10">
    <property type="entry name" value="Actin, Chain A, domain 4"/>
    <property type="match status" value="1"/>
</dbReference>
<sequence length="406" mass="45862">MEKNLKSSMNLLPCEANSLVYDFGSNSIQFGFAGDAQPLYSVPSAGCQRPHDGDIYLEFGNSWLQKKYNEIEIKPMIDDNGTLIDQNLLTSFFDWTYQSCLNVDSGNLPILVTQPSHLTKKPILYHKWRKEMCEAIFDFAGHPSLCLEHDSVLACFSRAAHTATVVDFGWSCIRIVPILEGQPLLNSMEISRIGGCQLCAKLHNYLMNSGHRNLTTHLEVPNYGYNIDNSYRPTNSQLQYCRQALLQDMIQSCLTFTPVPDPNYWVYCLPSREEINIKNEITFLMQELLNQQKQVPGPIQDYINLSINNKNTPADVRRQLWANIVTSGGFSQLPGFHTELEAQANRLKPSNYIARVIPPMHRLTGGSNTVWAGGSILASLDNFPEFCITKQEWEEVGANILQSKCL</sequence>
<evidence type="ECO:0000313" key="2">
    <source>
        <dbReference type="EMBL" id="OHS97386.1"/>
    </source>
</evidence>
<protein>
    <submittedName>
        <fullName evidence="2">Actin family protein</fullName>
    </submittedName>
</protein>
<proteinExistence type="inferred from homology"/>
<dbReference type="PANTHER" id="PTHR11937">
    <property type="entry name" value="ACTIN"/>
    <property type="match status" value="1"/>
</dbReference>
<dbReference type="RefSeq" id="XP_068350523.1">
    <property type="nucleotide sequence ID" value="XM_068510808.1"/>
</dbReference>
<organism evidence="2 3">
    <name type="scientific">Tritrichomonas foetus</name>
    <dbReference type="NCBI Taxonomy" id="1144522"/>
    <lineage>
        <taxon>Eukaryota</taxon>
        <taxon>Metamonada</taxon>
        <taxon>Parabasalia</taxon>
        <taxon>Tritrichomonadida</taxon>
        <taxon>Tritrichomonadidae</taxon>
        <taxon>Tritrichomonas</taxon>
    </lineage>
</organism>
<dbReference type="InterPro" id="IPR004000">
    <property type="entry name" value="Actin"/>
</dbReference>
<dbReference type="SUPFAM" id="SSF53067">
    <property type="entry name" value="Actin-like ATPase domain"/>
    <property type="match status" value="2"/>
</dbReference>
<dbReference type="InterPro" id="IPR043129">
    <property type="entry name" value="ATPase_NBD"/>
</dbReference>
<name>A0A1J4JE01_9EUKA</name>
<evidence type="ECO:0000313" key="3">
    <source>
        <dbReference type="Proteomes" id="UP000179807"/>
    </source>
</evidence>
<reference evidence="2" key="1">
    <citation type="submission" date="2016-10" db="EMBL/GenBank/DDBJ databases">
        <authorList>
            <person name="Benchimol M."/>
            <person name="Almeida L.G."/>
            <person name="Vasconcelos A.T."/>
            <person name="Perreira-Neves A."/>
            <person name="Rosa I.A."/>
            <person name="Tasca T."/>
            <person name="Bogo M.R."/>
            <person name="de Souza W."/>
        </authorList>
    </citation>
    <scope>NUCLEOTIDE SEQUENCE [LARGE SCALE GENOMIC DNA]</scope>
    <source>
        <strain evidence="2">K</strain>
    </source>
</reference>
<dbReference type="OrthoDB" id="6220758at2759"/>
<dbReference type="SMART" id="SM00268">
    <property type="entry name" value="ACTIN"/>
    <property type="match status" value="1"/>
</dbReference>
<comment type="similarity">
    <text evidence="1">Belongs to the actin family.</text>
</comment>
<dbReference type="AlphaFoldDB" id="A0A1J4JE01"/>